<evidence type="ECO:0000313" key="1">
    <source>
        <dbReference type="EMBL" id="GES10141.1"/>
    </source>
</evidence>
<dbReference type="Proteomes" id="UP000331127">
    <property type="component" value="Unassembled WGS sequence"/>
</dbReference>
<accession>A0A5M3WS54</accession>
<comment type="caution">
    <text evidence="1">The sequence shown here is derived from an EMBL/GenBank/DDBJ whole genome shotgun (WGS) entry which is preliminary data.</text>
</comment>
<gene>
    <name evidence="1" type="ORF">Amac_037380</name>
</gene>
<dbReference type="AlphaFoldDB" id="A0A5M3WS54"/>
<sequence>MPYVQVDSVHGPEVSEVLDQTVGPDGTEVRHDASPLSAGYLPASKESFYVAGFITASGWFHLRPGGFTGSGALWRVFAKHGPRVVPALLPLRAGR</sequence>
<reference evidence="1 2" key="1">
    <citation type="submission" date="2019-10" db="EMBL/GenBank/DDBJ databases">
        <title>Whole genome shotgun sequence of Acrocarpospora macrocephala NBRC 16266.</title>
        <authorList>
            <person name="Ichikawa N."/>
            <person name="Kimura A."/>
            <person name="Kitahashi Y."/>
            <person name="Komaki H."/>
            <person name="Oguchi A."/>
        </authorList>
    </citation>
    <scope>NUCLEOTIDE SEQUENCE [LARGE SCALE GENOMIC DNA]</scope>
    <source>
        <strain evidence="1 2">NBRC 16266</strain>
    </source>
</reference>
<keyword evidence="2" id="KW-1185">Reference proteome</keyword>
<name>A0A5M3WS54_9ACTN</name>
<proteinExistence type="predicted"/>
<protein>
    <submittedName>
        <fullName evidence="1">Uncharacterized protein</fullName>
    </submittedName>
</protein>
<evidence type="ECO:0000313" key="2">
    <source>
        <dbReference type="Proteomes" id="UP000331127"/>
    </source>
</evidence>
<organism evidence="1 2">
    <name type="scientific">Acrocarpospora macrocephala</name>
    <dbReference type="NCBI Taxonomy" id="150177"/>
    <lineage>
        <taxon>Bacteria</taxon>
        <taxon>Bacillati</taxon>
        <taxon>Actinomycetota</taxon>
        <taxon>Actinomycetes</taxon>
        <taxon>Streptosporangiales</taxon>
        <taxon>Streptosporangiaceae</taxon>
        <taxon>Acrocarpospora</taxon>
    </lineage>
</organism>
<dbReference type="EMBL" id="BLAE01000019">
    <property type="protein sequence ID" value="GES10141.1"/>
    <property type="molecule type" value="Genomic_DNA"/>
</dbReference>